<dbReference type="InterPro" id="IPR037027">
    <property type="entry name" value="YqgF/RNaseH-like_dom_sf"/>
</dbReference>
<evidence type="ECO:0000259" key="1">
    <source>
        <dbReference type="SMART" id="SM00732"/>
    </source>
</evidence>
<sequence>MIFAIDPGSEKTGTALVNEDGTLFKKKIIPTDTLEDVVDRIMSVYNPRAVVMGNGTHHQELKQRVEQALLKSGSSLKVSLVNEKYTTEMGKRLYWKENRPHGWNRLLPAGMRTIPVPVDDYVAWIIGCIFLGCIKAESINHKKTR</sequence>
<reference evidence="2 3" key="1">
    <citation type="submission" date="2016-10" db="EMBL/GenBank/DDBJ databases">
        <authorList>
            <person name="de Groot N.N."/>
        </authorList>
    </citation>
    <scope>NUCLEOTIDE SEQUENCE [LARGE SCALE GENOMIC DNA]</scope>
    <source>
        <strain evidence="2 3">DSM 15230</strain>
    </source>
</reference>
<dbReference type="OrthoDB" id="5161at2"/>
<dbReference type="EMBL" id="FMXA01000009">
    <property type="protein sequence ID" value="SDA48556.1"/>
    <property type="molecule type" value="Genomic_DNA"/>
</dbReference>
<name>A0A1G5VT26_9FIRM</name>
<evidence type="ECO:0000313" key="2">
    <source>
        <dbReference type="EMBL" id="SDA48556.1"/>
    </source>
</evidence>
<dbReference type="AlphaFoldDB" id="A0A1G5VT26"/>
<dbReference type="Gene3D" id="3.30.420.140">
    <property type="entry name" value="YqgF/RNase H-like domain"/>
    <property type="match status" value="1"/>
</dbReference>
<dbReference type="InterPro" id="IPR012337">
    <property type="entry name" value="RNaseH-like_sf"/>
</dbReference>
<dbReference type="RefSeq" id="WP_091364150.1">
    <property type="nucleotide sequence ID" value="NZ_FMXA01000009.1"/>
</dbReference>
<organism evidence="2 3">
    <name type="scientific">Allisonella histaminiformans</name>
    <dbReference type="NCBI Taxonomy" id="209880"/>
    <lineage>
        <taxon>Bacteria</taxon>
        <taxon>Bacillati</taxon>
        <taxon>Bacillota</taxon>
        <taxon>Negativicutes</taxon>
        <taxon>Veillonellales</taxon>
        <taxon>Veillonellaceae</taxon>
        <taxon>Allisonella</taxon>
    </lineage>
</organism>
<feature type="domain" description="YqgF/RNase H-like" evidence="1">
    <location>
        <begin position="1"/>
        <end position="89"/>
    </location>
</feature>
<dbReference type="GeneID" id="87755853"/>
<accession>A0A1G5VT26</accession>
<dbReference type="Proteomes" id="UP000199689">
    <property type="component" value="Unassembled WGS sequence"/>
</dbReference>
<evidence type="ECO:0000313" key="3">
    <source>
        <dbReference type="Proteomes" id="UP000199689"/>
    </source>
</evidence>
<dbReference type="InterPro" id="IPR006641">
    <property type="entry name" value="YqgF/RNaseH-like_dom"/>
</dbReference>
<dbReference type="SUPFAM" id="SSF53098">
    <property type="entry name" value="Ribonuclease H-like"/>
    <property type="match status" value="1"/>
</dbReference>
<dbReference type="STRING" id="209880.SAMN02910343_00824"/>
<dbReference type="SMART" id="SM00732">
    <property type="entry name" value="YqgFc"/>
    <property type="match status" value="1"/>
</dbReference>
<proteinExistence type="predicted"/>
<protein>
    <submittedName>
        <fullName evidence="2">RNase H-fold protein, predicted Holliday junction resolvase</fullName>
    </submittedName>
</protein>
<dbReference type="GO" id="GO:0006139">
    <property type="term" value="P:nucleobase-containing compound metabolic process"/>
    <property type="evidence" value="ECO:0007669"/>
    <property type="project" value="InterPro"/>
</dbReference>
<keyword evidence="3" id="KW-1185">Reference proteome</keyword>
<gene>
    <name evidence="2" type="ORF">SAMN02910343_00824</name>
</gene>